<dbReference type="GO" id="GO:0005737">
    <property type="term" value="C:cytoplasm"/>
    <property type="evidence" value="ECO:0007669"/>
    <property type="project" value="TreeGrafter"/>
</dbReference>
<comment type="cofactor">
    <cofactor evidence="1">
        <name>FAD</name>
        <dbReference type="ChEBI" id="CHEBI:57692"/>
    </cofactor>
</comment>
<evidence type="ECO:0000313" key="7">
    <source>
        <dbReference type="EMBL" id="BAQ71025.1"/>
    </source>
</evidence>
<dbReference type="PRINTS" id="PR00411">
    <property type="entry name" value="PNDRDTASEI"/>
</dbReference>
<dbReference type="AlphaFoldDB" id="A0A0D6B831"/>
<proteinExistence type="predicted"/>
<dbReference type="InterPro" id="IPR050446">
    <property type="entry name" value="FAD-oxidoreductase/Apoptosis"/>
</dbReference>
<keyword evidence="4" id="KW-0560">Oxidoreductase</keyword>
<evidence type="ECO:0000259" key="6">
    <source>
        <dbReference type="Pfam" id="PF14759"/>
    </source>
</evidence>
<protein>
    <submittedName>
        <fullName evidence="7">FAD-dependent pyridine nucleotide-disulfideoxidoreductase</fullName>
    </submittedName>
</protein>
<evidence type="ECO:0000313" key="8">
    <source>
        <dbReference type="Proteomes" id="UP000064912"/>
    </source>
</evidence>
<evidence type="ECO:0000256" key="2">
    <source>
        <dbReference type="ARBA" id="ARBA00022630"/>
    </source>
</evidence>
<dbReference type="Gene3D" id="3.50.50.60">
    <property type="entry name" value="FAD/NAD(P)-binding domain"/>
    <property type="match status" value="2"/>
</dbReference>
<dbReference type="PATRIC" id="fig|35806.4.peg.4002"/>
<dbReference type="GO" id="GO:0016651">
    <property type="term" value="F:oxidoreductase activity, acting on NAD(P)H"/>
    <property type="evidence" value="ECO:0007669"/>
    <property type="project" value="TreeGrafter"/>
</dbReference>
<sequence length="412" mass="43108">MKAGSCQSGTPMSHIVIIGAGQAGAALAAKLRALGHDGPLTLIGDEAAPPYQRPPLSKKYLLGAMPVDRLYLRPPAFYAEAGIDLRLGETVTGIDRDRRRVLLGGREIGYDMLALATGAAPRRLPAEAGGALEGVHVVRRLADVDAMAPEFRPGARALIVGGGYIGLEAAAVAATQGLQVTLTEAAPRILQRVAAPETSDWFRALHAAHGVEIREATGLVRLLGETRVSGAELADGSVIAADFVIAGIGVTPATALAEAAGLRTEAGIAVDAMGRTADPAIWAAGDCTSLPYRGGRIRLESVQNAIDQAEAVAANMLGAETPYVPKPWFWSDQYDVKLQIAGLNSGYDRVVIRPGDRDGGVSHWYYRGAELLALDAMNDPRAYMTAKRLIEAGRSPAPESVAAGDLKALMAA</sequence>
<dbReference type="PANTHER" id="PTHR43557">
    <property type="entry name" value="APOPTOSIS-INDUCING FACTOR 1"/>
    <property type="match status" value="1"/>
</dbReference>
<dbReference type="InterPro" id="IPR036188">
    <property type="entry name" value="FAD/NAD-bd_sf"/>
</dbReference>
<dbReference type="SUPFAM" id="SSF55424">
    <property type="entry name" value="FAD/NAD-linked reductases, dimerisation (C-terminal) domain"/>
    <property type="match status" value="1"/>
</dbReference>
<dbReference type="Proteomes" id="UP000064912">
    <property type="component" value="Chromosome"/>
</dbReference>
<dbReference type="InterPro" id="IPR016156">
    <property type="entry name" value="FAD/NAD-linked_Rdtase_dimer_sf"/>
</dbReference>
<accession>A0A0D6B831</accession>
<evidence type="ECO:0000259" key="5">
    <source>
        <dbReference type="Pfam" id="PF07992"/>
    </source>
</evidence>
<dbReference type="eggNOG" id="COG1251">
    <property type="taxonomic scope" value="Bacteria"/>
</dbReference>
<evidence type="ECO:0000256" key="4">
    <source>
        <dbReference type="ARBA" id="ARBA00023002"/>
    </source>
</evidence>
<feature type="domain" description="FAD/NAD(P)-binding" evidence="5">
    <location>
        <begin position="14"/>
        <end position="309"/>
    </location>
</feature>
<dbReference type="Gene3D" id="3.30.390.30">
    <property type="match status" value="1"/>
</dbReference>
<dbReference type="KEGG" id="rsu:NHU_03901"/>
<dbReference type="SUPFAM" id="SSF51905">
    <property type="entry name" value="FAD/NAD(P)-binding domain"/>
    <property type="match status" value="2"/>
</dbReference>
<evidence type="ECO:0000256" key="1">
    <source>
        <dbReference type="ARBA" id="ARBA00001974"/>
    </source>
</evidence>
<dbReference type="InterPro" id="IPR028202">
    <property type="entry name" value="Reductase_C"/>
</dbReference>
<evidence type="ECO:0000256" key="3">
    <source>
        <dbReference type="ARBA" id="ARBA00022827"/>
    </source>
</evidence>
<dbReference type="EMBL" id="AP014800">
    <property type="protein sequence ID" value="BAQ71025.1"/>
    <property type="molecule type" value="Genomic_DNA"/>
</dbReference>
<reference evidence="7 8" key="1">
    <citation type="submission" date="2015-02" db="EMBL/GenBank/DDBJ databases">
        <title>Genome sequene of Rhodovulum sulfidophilum DSM 2351.</title>
        <authorList>
            <person name="Nagao N."/>
        </authorList>
    </citation>
    <scope>NUCLEOTIDE SEQUENCE [LARGE SCALE GENOMIC DNA]</scope>
    <source>
        <strain evidence="7 8">DSM 2351</strain>
    </source>
</reference>
<dbReference type="InterPro" id="IPR023753">
    <property type="entry name" value="FAD/NAD-binding_dom"/>
</dbReference>
<name>A0A0D6B831_RHOSU</name>
<dbReference type="Pfam" id="PF14759">
    <property type="entry name" value="Reductase_C"/>
    <property type="match status" value="1"/>
</dbReference>
<organism evidence="7 8">
    <name type="scientific">Rhodovulum sulfidophilum</name>
    <name type="common">Rhodobacter sulfidophilus</name>
    <dbReference type="NCBI Taxonomy" id="35806"/>
    <lineage>
        <taxon>Bacteria</taxon>
        <taxon>Pseudomonadati</taxon>
        <taxon>Pseudomonadota</taxon>
        <taxon>Alphaproteobacteria</taxon>
        <taxon>Rhodobacterales</taxon>
        <taxon>Paracoccaceae</taxon>
        <taxon>Rhodovulum</taxon>
    </lineage>
</organism>
<keyword evidence="3" id="KW-0274">FAD</keyword>
<dbReference type="PRINTS" id="PR00368">
    <property type="entry name" value="FADPNR"/>
</dbReference>
<dbReference type="Pfam" id="PF07992">
    <property type="entry name" value="Pyr_redox_2"/>
    <property type="match status" value="1"/>
</dbReference>
<gene>
    <name evidence="7" type="ORF">NHU_03901</name>
</gene>
<feature type="domain" description="Reductase C-terminal" evidence="6">
    <location>
        <begin position="328"/>
        <end position="408"/>
    </location>
</feature>
<dbReference type="PANTHER" id="PTHR43557:SF2">
    <property type="entry name" value="RIESKE DOMAIN-CONTAINING PROTEIN-RELATED"/>
    <property type="match status" value="1"/>
</dbReference>
<keyword evidence="2" id="KW-0285">Flavoprotein</keyword>